<organism evidence="1 2">
    <name type="scientific">Comamonas avium</name>
    <dbReference type="NCBI Taxonomy" id="2762231"/>
    <lineage>
        <taxon>Bacteria</taxon>
        <taxon>Pseudomonadati</taxon>
        <taxon>Pseudomonadota</taxon>
        <taxon>Betaproteobacteria</taxon>
        <taxon>Burkholderiales</taxon>
        <taxon>Comamonadaceae</taxon>
        <taxon>Comamonas</taxon>
    </lineage>
</organism>
<evidence type="ECO:0000313" key="1">
    <source>
        <dbReference type="EMBL" id="MBD7961403.1"/>
    </source>
</evidence>
<accession>A0ABR8SD51</accession>
<dbReference type="RefSeq" id="WP_191723803.1">
    <property type="nucleotide sequence ID" value="NZ_JACSQK010000006.1"/>
</dbReference>
<keyword evidence="2" id="KW-1185">Reference proteome</keyword>
<reference evidence="1 2" key="1">
    <citation type="submission" date="2020-08" db="EMBL/GenBank/DDBJ databases">
        <title>A Genomic Blueprint of the Chicken Gut Microbiome.</title>
        <authorList>
            <person name="Gilroy R."/>
            <person name="Ravi A."/>
            <person name="Getino M."/>
            <person name="Pursley I."/>
            <person name="Horton D.L."/>
            <person name="Alikhan N.-F."/>
            <person name="Baker D."/>
            <person name="Gharbi K."/>
            <person name="Hall N."/>
            <person name="Watson M."/>
            <person name="Adriaenssens E.M."/>
            <person name="Foster-Nyarko E."/>
            <person name="Jarju S."/>
            <person name="Secka A."/>
            <person name="Antonio M."/>
            <person name="Oren A."/>
            <person name="Chaudhuri R."/>
            <person name="La Ragione R.M."/>
            <person name="Hildebrand F."/>
            <person name="Pallen M.J."/>
        </authorList>
    </citation>
    <scope>NUCLEOTIDE SEQUENCE [LARGE SCALE GENOMIC DNA]</scope>
    <source>
        <strain evidence="1 2">Sa2CVA6</strain>
    </source>
</reference>
<dbReference type="EMBL" id="JACSQK010000006">
    <property type="protein sequence ID" value="MBD7961403.1"/>
    <property type="molecule type" value="Genomic_DNA"/>
</dbReference>
<comment type="caution">
    <text evidence="1">The sequence shown here is derived from an EMBL/GenBank/DDBJ whole genome shotgun (WGS) entry which is preliminary data.</text>
</comment>
<dbReference type="Proteomes" id="UP000634919">
    <property type="component" value="Unassembled WGS sequence"/>
</dbReference>
<evidence type="ECO:0000313" key="2">
    <source>
        <dbReference type="Proteomes" id="UP000634919"/>
    </source>
</evidence>
<sequence>MPNLYDTLIAILREHWKTHNNAYPQRIELSASDMQLLKGERTLVNETMNFKLTDGWEASFHGTPVQIGDVSCVIDLHGARIPVVPVHTDKQA</sequence>
<name>A0ABR8SD51_9BURK</name>
<gene>
    <name evidence="1" type="ORF">H9646_13045</name>
</gene>
<protein>
    <submittedName>
        <fullName evidence="1">Uncharacterized protein</fullName>
    </submittedName>
</protein>
<proteinExistence type="predicted"/>